<evidence type="ECO:0000256" key="3">
    <source>
        <dbReference type="ARBA" id="ARBA00023125"/>
    </source>
</evidence>
<evidence type="ECO:0000313" key="9">
    <source>
        <dbReference type="EMBL" id="MBQ0960376.1"/>
    </source>
</evidence>
<keyword evidence="2" id="KW-0229">DNA integration</keyword>
<dbReference type="InterPro" id="IPR002104">
    <property type="entry name" value="Integrase_catalytic"/>
</dbReference>
<keyword evidence="10" id="KW-1185">Reference proteome</keyword>
<dbReference type="InterPro" id="IPR011010">
    <property type="entry name" value="DNA_brk_join_enz"/>
</dbReference>
<organism evidence="9 10">
    <name type="scientific">Ideonella aquatica</name>
    <dbReference type="NCBI Taxonomy" id="2824119"/>
    <lineage>
        <taxon>Bacteria</taxon>
        <taxon>Pseudomonadati</taxon>
        <taxon>Pseudomonadota</taxon>
        <taxon>Betaproteobacteria</taxon>
        <taxon>Burkholderiales</taxon>
        <taxon>Sphaerotilaceae</taxon>
        <taxon>Ideonella</taxon>
    </lineage>
</organism>
<dbReference type="InterPro" id="IPR050090">
    <property type="entry name" value="Tyrosine_recombinase_XerCD"/>
</dbReference>
<evidence type="ECO:0000256" key="1">
    <source>
        <dbReference type="ARBA" id="ARBA00008857"/>
    </source>
</evidence>
<dbReference type="InterPro" id="IPR010998">
    <property type="entry name" value="Integrase_recombinase_N"/>
</dbReference>
<dbReference type="Pfam" id="PF12482">
    <property type="entry name" value="DUF3701"/>
    <property type="match status" value="1"/>
</dbReference>
<dbReference type="InterPro" id="IPR013762">
    <property type="entry name" value="Integrase-like_cat_sf"/>
</dbReference>
<dbReference type="SUPFAM" id="SSF56349">
    <property type="entry name" value="DNA breaking-rejoining enzymes"/>
    <property type="match status" value="1"/>
</dbReference>
<comment type="caution">
    <text evidence="9">The sequence shown here is derived from an EMBL/GenBank/DDBJ whole genome shotgun (WGS) entry which is preliminary data.</text>
</comment>
<keyword evidence="4" id="KW-0233">DNA recombination</keyword>
<dbReference type="RefSeq" id="WP_210803054.1">
    <property type="nucleotide sequence ID" value="NZ_JAGQDE010000014.1"/>
</dbReference>
<accession>A0A940YPZ0</accession>
<dbReference type="PROSITE" id="PS51900">
    <property type="entry name" value="CB"/>
    <property type="match status" value="1"/>
</dbReference>
<name>A0A940YPZ0_9BURK</name>
<dbReference type="CDD" id="cd00397">
    <property type="entry name" value="DNA_BRE_C"/>
    <property type="match status" value="1"/>
</dbReference>
<dbReference type="InterPro" id="IPR044068">
    <property type="entry name" value="CB"/>
</dbReference>
<proteinExistence type="inferred from homology"/>
<feature type="domain" description="Tyr recombinase" evidence="7">
    <location>
        <begin position="423"/>
        <end position="624"/>
    </location>
</feature>
<dbReference type="PANTHER" id="PTHR30349">
    <property type="entry name" value="PHAGE INTEGRASE-RELATED"/>
    <property type="match status" value="1"/>
</dbReference>
<comment type="similarity">
    <text evidence="1">Belongs to the 'phage' integrase family.</text>
</comment>
<dbReference type="Gene3D" id="1.10.443.10">
    <property type="entry name" value="Intergrase catalytic core"/>
    <property type="match status" value="1"/>
</dbReference>
<evidence type="ECO:0000313" key="10">
    <source>
        <dbReference type="Proteomes" id="UP000678374"/>
    </source>
</evidence>
<sequence length="630" mass="70673">MPRRAVPTSPLFSEKSGTYPGPHHRGLVRLGRHHFAHLRAIAEGVELHQAAAMYLGIDHGLQAPGAHHLVVDSVRALARRAGERDWRLVGLTIRIHGREHRPSLEDFIAERDLDGWSEREVQDFYSEAFPIEPKAARRERLRERQLSLLRRLEISSSVVPAMSDRIDSWFDPVTAARLQASGVLLLQDLHQRITQGGRWWRSIAAIGQTKAARLAAFLAVLLPDHPLASPRRFALHDVEAPQARPKDQGSPAAIRPVIASPEATALPSPGAEARVEPVSAEPSGQADLFIRARNDQDAIEAWVHARAGSAATVKSYRREARRLLVWLQAERKKGLKQFNVDDCRAYLVFLEHVPAHWISRSKASPLEHGWAPFRGPLSVASRRLSATILSTLFDWLVSVGYLVRNPWLLVNRRIGDDAGRNELESRAFTPETWSEILRVLAEQPPSPALHRIVFVLRFVEATGLRSTELVQARLDDFRSHKGRRVLQVHGKGSRNRLVAIPPQAVHALEEYLRTRHLPPLGQAPGDAPLLASATDPMEPISYEALYKTVRVWLTKALRLATLIESARQEAWRASPHWLRHTFGTRAVERGIPLDVVQQQLGHADPRTTSRYTRAQLDRQLEALQGAFSGE</sequence>
<dbReference type="Proteomes" id="UP000678374">
    <property type="component" value="Unassembled WGS sequence"/>
</dbReference>
<evidence type="ECO:0000256" key="4">
    <source>
        <dbReference type="ARBA" id="ARBA00023172"/>
    </source>
</evidence>
<feature type="domain" description="Core-binding (CB)" evidence="8">
    <location>
        <begin position="293"/>
        <end position="397"/>
    </location>
</feature>
<dbReference type="Gene3D" id="1.10.150.130">
    <property type="match status" value="1"/>
</dbReference>
<dbReference type="GO" id="GO:0015074">
    <property type="term" value="P:DNA integration"/>
    <property type="evidence" value="ECO:0007669"/>
    <property type="project" value="UniProtKB-KW"/>
</dbReference>
<dbReference type="PANTHER" id="PTHR30349:SF41">
    <property type="entry name" value="INTEGRASE_RECOMBINASE PROTEIN MJ0367-RELATED"/>
    <property type="match status" value="1"/>
</dbReference>
<keyword evidence="3 5" id="KW-0238">DNA-binding</keyword>
<evidence type="ECO:0000259" key="7">
    <source>
        <dbReference type="PROSITE" id="PS51898"/>
    </source>
</evidence>
<evidence type="ECO:0000256" key="6">
    <source>
        <dbReference type="SAM" id="MobiDB-lite"/>
    </source>
</evidence>
<dbReference type="PROSITE" id="PS51898">
    <property type="entry name" value="TYR_RECOMBINASE"/>
    <property type="match status" value="1"/>
</dbReference>
<evidence type="ECO:0000256" key="2">
    <source>
        <dbReference type="ARBA" id="ARBA00022908"/>
    </source>
</evidence>
<gene>
    <name evidence="9" type="ORF">KAK06_15580</name>
</gene>
<dbReference type="Pfam" id="PF00589">
    <property type="entry name" value="Phage_integrase"/>
    <property type="match status" value="1"/>
</dbReference>
<dbReference type="InterPro" id="IPR022169">
    <property type="entry name" value="DUF3701"/>
</dbReference>
<feature type="region of interest" description="Disordered" evidence="6">
    <location>
        <begin position="1"/>
        <end position="23"/>
    </location>
</feature>
<protein>
    <submittedName>
        <fullName evidence="9">Tyrosine-type recombinase/integrase</fullName>
    </submittedName>
</protein>
<dbReference type="GO" id="GO:0006310">
    <property type="term" value="P:DNA recombination"/>
    <property type="evidence" value="ECO:0007669"/>
    <property type="project" value="UniProtKB-KW"/>
</dbReference>
<dbReference type="GO" id="GO:0003677">
    <property type="term" value="F:DNA binding"/>
    <property type="evidence" value="ECO:0007669"/>
    <property type="project" value="UniProtKB-UniRule"/>
</dbReference>
<evidence type="ECO:0000256" key="5">
    <source>
        <dbReference type="PROSITE-ProRule" id="PRU01248"/>
    </source>
</evidence>
<reference evidence="9" key="1">
    <citation type="submission" date="2021-04" db="EMBL/GenBank/DDBJ databases">
        <title>The genome sequence of Ideonella sp. 4Y11.</title>
        <authorList>
            <person name="Liu Y."/>
        </authorList>
    </citation>
    <scope>NUCLEOTIDE SEQUENCE</scope>
    <source>
        <strain evidence="9">4Y11</strain>
    </source>
</reference>
<dbReference type="AlphaFoldDB" id="A0A940YPZ0"/>
<dbReference type="EMBL" id="JAGQDE010000014">
    <property type="protein sequence ID" value="MBQ0960376.1"/>
    <property type="molecule type" value="Genomic_DNA"/>
</dbReference>
<evidence type="ECO:0000259" key="8">
    <source>
        <dbReference type="PROSITE" id="PS51900"/>
    </source>
</evidence>